<comment type="caution">
    <text evidence="1">The sequence shown here is derived from an EMBL/GenBank/DDBJ whole genome shotgun (WGS) entry which is preliminary data.</text>
</comment>
<dbReference type="OrthoDB" id="1112440at2759"/>
<accession>A0A565BC78</accession>
<sequence length="139" mass="16096">MTKRFYALNGIDDVNLKQAYLNSLPEPLGNETSRVLSLKNMALNQASLGEIYQMSLAALEKLCNHQKFFKQLQEQGKLLRKACDRPSSIDTVLWRRSTQTGDHTRWLHGGTRNREIRRHQAPNPLFYPVLTIFGLDRRK</sequence>
<proteinExistence type="predicted"/>
<dbReference type="Proteomes" id="UP000489600">
    <property type="component" value="Unassembled WGS sequence"/>
</dbReference>
<name>A0A565BC78_9BRAS</name>
<dbReference type="AlphaFoldDB" id="A0A565BC78"/>
<evidence type="ECO:0000313" key="2">
    <source>
        <dbReference type="Proteomes" id="UP000489600"/>
    </source>
</evidence>
<dbReference type="PANTHER" id="PTHR48435">
    <property type="entry name" value="POLYPROTEIN"/>
    <property type="match status" value="1"/>
</dbReference>
<evidence type="ECO:0000313" key="1">
    <source>
        <dbReference type="EMBL" id="VVA99252.1"/>
    </source>
</evidence>
<protein>
    <submittedName>
        <fullName evidence="1">Uncharacterized protein</fullName>
    </submittedName>
</protein>
<organism evidence="1 2">
    <name type="scientific">Arabis nemorensis</name>
    <dbReference type="NCBI Taxonomy" id="586526"/>
    <lineage>
        <taxon>Eukaryota</taxon>
        <taxon>Viridiplantae</taxon>
        <taxon>Streptophyta</taxon>
        <taxon>Embryophyta</taxon>
        <taxon>Tracheophyta</taxon>
        <taxon>Spermatophyta</taxon>
        <taxon>Magnoliopsida</taxon>
        <taxon>eudicotyledons</taxon>
        <taxon>Gunneridae</taxon>
        <taxon>Pentapetalae</taxon>
        <taxon>rosids</taxon>
        <taxon>malvids</taxon>
        <taxon>Brassicales</taxon>
        <taxon>Brassicaceae</taxon>
        <taxon>Arabideae</taxon>
        <taxon>Arabis</taxon>
    </lineage>
</organism>
<reference evidence="1" key="1">
    <citation type="submission" date="2019-07" db="EMBL/GenBank/DDBJ databases">
        <authorList>
            <person name="Dittberner H."/>
        </authorList>
    </citation>
    <scope>NUCLEOTIDE SEQUENCE [LARGE SCALE GENOMIC DNA]</scope>
</reference>
<dbReference type="EMBL" id="CABITT030000003">
    <property type="protein sequence ID" value="VVA99252.1"/>
    <property type="molecule type" value="Genomic_DNA"/>
</dbReference>
<dbReference type="InterPro" id="IPR053098">
    <property type="entry name" value="Petuviruses_polyprotein"/>
</dbReference>
<gene>
    <name evidence="1" type="ORF">ANE_LOCUS9697</name>
</gene>
<dbReference type="PANTHER" id="PTHR48435:SF1">
    <property type="entry name" value="POLYPROTEIN"/>
    <property type="match status" value="1"/>
</dbReference>
<keyword evidence="2" id="KW-1185">Reference proteome</keyword>